<evidence type="ECO:0000313" key="3">
    <source>
        <dbReference type="Proteomes" id="UP000283993"/>
    </source>
</evidence>
<sequence>MNIEDLKANGGIVESQLTQRMAHWNGSEITFYVRKLSFGDVDRIYNGENLDASQAAEMISKAVRLGDNGDEALTYEQAYSLDPNLATVFAEHVMEVNGVGEDAGDPKASTPAPSSGSKSRKSSAARSPKPASA</sequence>
<keyword evidence="3" id="KW-1185">Reference proteome</keyword>
<accession>A0A423PXT0</accession>
<protein>
    <recommendedName>
        <fullName evidence="4">Tail assembly chaperone</fullName>
    </recommendedName>
</protein>
<organism evidence="2 3">
    <name type="scientific">Salinisphaera orenii MK-B5</name>
    <dbReference type="NCBI Taxonomy" id="856730"/>
    <lineage>
        <taxon>Bacteria</taxon>
        <taxon>Pseudomonadati</taxon>
        <taxon>Pseudomonadota</taxon>
        <taxon>Gammaproteobacteria</taxon>
        <taxon>Salinisphaerales</taxon>
        <taxon>Salinisphaeraceae</taxon>
        <taxon>Salinisphaera</taxon>
    </lineage>
</organism>
<dbReference type="Proteomes" id="UP000283993">
    <property type="component" value="Unassembled WGS sequence"/>
</dbReference>
<reference evidence="2 3" key="1">
    <citation type="submission" date="2013-10" db="EMBL/GenBank/DDBJ databases">
        <title>Salinisphaera orenii MK-B5 Genome Sequencing.</title>
        <authorList>
            <person name="Lai Q."/>
            <person name="Li C."/>
            <person name="Shao Z."/>
        </authorList>
    </citation>
    <scope>NUCLEOTIDE SEQUENCE [LARGE SCALE GENOMIC DNA]</scope>
    <source>
        <strain evidence="2 3">MK-B5</strain>
    </source>
</reference>
<dbReference type="Pfam" id="PF16459">
    <property type="entry name" value="Phage_TAC_13"/>
    <property type="match status" value="1"/>
</dbReference>
<dbReference type="EMBL" id="AYKH01000001">
    <property type="protein sequence ID" value="ROO30429.1"/>
    <property type="molecule type" value="Genomic_DNA"/>
</dbReference>
<dbReference type="InterPro" id="IPR024410">
    <property type="entry name" value="Phage_TAC_12"/>
</dbReference>
<evidence type="ECO:0008006" key="4">
    <source>
        <dbReference type="Google" id="ProtNLM"/>
    </source>
</evidence>
<feature type="region of interest" description="Disordered" evidence="1">
    <location>
        <begin position="97"/>
        <end position="133"/>
    </location>
</feature>
<gene>
    <name evidence="2" type="ORF">SAOR_00945</name>
</gene>
<evidence type="ECO:0000313" key="2">
    <source>
        <dbReference type="EMBL" id="ROO30429.1"/>
    </source>
</evidence>
<evidence type="ECO:0000256" key="1">
    <source>
        <dbReference type="SAM" id="MobiDB-lite"/>
    </source>
</evidence>
<dbReference type="AlphaFoldDB" id="A0A423PXT0"/>
<proteinExistence type="predicted"/>
<feature type="compositionally biased region" description="Low complexity" evidence="1">
    <location>
        <begin position="124"/>
        <end position="133"/>
    </location>
</feature>
<name>A0A423PXT0_9GAMM</name>
<dbReference type="RefSeq" id="WP_123629798.1">
    <property type="nucleotide sequence ID" value="NZ_AYKH01000001.1"/>
</dbReference>
<comment type="caution">
    <text evidence="2">The sequence shown here is derived from an EMBL/GenBank/DDBJ whole genome shotgun (WGS) entry which is preliminary data.</text>
</comment>